<evidence type="ECO:0000256" key="2">
    <source>
        <dbReference type="ARBA" id="ARBA00022448"/>
    </source>
</evidence>
<dbReference type="Gene3D" id="2.60.40.730">
    <property type="entry name" value="SOR catalytic domain"/>
    <property type="match status" value="1"/>
</dbReference>
<reference evidence="7" key="1">
    <citation type="journal article" date="2015" name="Nature">
        <title>Complex archaea that bridge the gap between prokaryotes and eukaryotes.</title>
        <authorList>
            <person name="Spang A."/>
            <person name="Saw J.H."/>
            <person name="Jorgensen S.L."/>
            <person name="Zaremba-Niedzwiedzka K."/>
            <person name="Martijn J."/>
            <person name="Lind A.E."/>
            <person name="van Eijk R."/>
            <person name="Schleper C."/>
            <person name="Guy L."/>
            <person name="Ettema T.J."/>
        </authorList>
    </citation>
    <scope>NUCLEOTIDE SEQUENCE</scope>
</reference>
<dbReference type="InterPro" id="IPR002742">
    <property type="entry name" value="Desulfoferrodoxin_Fe-bd_dom"/>
</dbReference>
<gene>
    <name evidence="7" type="ORF">LCGC14_2830200</name>
</gene>
<dbReference type="NCBIfam" id="TIGR00332">
    <property type="entry name" value="neela_ferrous"/>
    <property type="match status" value="1"/>
</dbReference>
<keyword evidence="3" id="KW-0479">Metal-binding</keyword>
<evidence type="ECO:0000256" key="1">
    <source>
        <dbReference type="ARBA" id="ARBA00005941"/>
    </source>
</evidence>
<name>A0A0F9B5A8_9ZZZZ</name>
<dbReference type="SUPFAM" id="SSF49367">
    <property type="entry name" value="Superoxide reductase-like"/>
    <property type="match status" value="1"/>
</dbReference>
<sequence length="148" mass="17035">MAKYEYTCDEDTLCGINIPKELDNLTELEQKHIPVISTPEQVKRNQSFELTVEVGELREHPNEPAHFIEWIEVYSGDTFLFRTTLAGSLSKAKVTVSVKLTHAHGPLKAWAKCNIHGLWEGEKDIEVEEVSRLFHQKQQKYKRITCVV</sequence>
<organism evidence="7">
    <name type="scientific">marine sediment metagenome</name>
    <dbReference type="NCBI Taxonomy" id="412755"/>
    <lineage>
        <taxon>unclassified sequences</taxon>
        <taxon>metagenomes</taxon>
        <taxon>ecological metagenomes</taxon>
    </lineage>
</organism>
<dbReference type="GO" id="GO:0016491">
    <property type="term" value="F:oxidoreductase activity"/>
    <property type="evidence" value="ECO:0007669"/>
    <property type="project" value="InterPro"/>
</dbReference>
<dbReference type="Pfam" id="PF01880">
    <property type="entry name" value="Desulfoferrodox"/>
    <property type="match status" value="1"/>
</dbReference>
<dbReference type="PANTHER" id="PTHR36541">
    <property type="entry name" value="SUPEROXIDE REDUCTASE-RELATED"/>
    <property type="match status" value="1"/>
</dbReference>
<keyword evidence="5" id="KW-0408">Iron</keyword>
<dbReference type="AlphaFoldDB" id="A0A0F9B5A8"/>
<dbReference type="EMBL" id="LAZR01053877">
    <property type="protein sequence ID" value="KKK79766.1"/>
    <property type="molecule type" value="Genomic_DNA"/>
</dbReference>
<comment type="caution">
    <text evidence="7">The sequence shown here is derived from an EMBL/GenBank/DDBJ whole genome shotgun (WGS) entry which is preliminary data.</text>
</comment>
<keyword evidence="2" id="KW-0813">Transport</keyword>
<accession>A0A0F9B5A8</accession>
<feature type="domain" description="Desulfoferrodoxin ferrous iron-binding" evidence="6">
    <location>
        <begin position="26"/>
        <end position="121"/>
    </location>
</feature>
<comment type="similarity">
    <text evidence="1">Belongs to the desulfoferrodoxin family.</text>
</comment>
<evidence type="ECO:0000313" key="7">
    <source>
        <dbReference type="EMBL" id="KKK79766.1"/>
    </source>
</evidence>
<dbReference type="InterPro" id="IPR051233">
    <property type="entry name" value="Desulfoferrodoxin_SOR"/>
</dbReference>
<evidence type="ECO:0000256" key="5">
    <source>
        <dbReference type="ARBA" id="ARBA00023004"/>
    </source>
</evidence>
<keyword evidence="4" id="KW-0249">Electron transport</keyword>
<protein>
    <recommendedName>
        <fullName evidence="6">Desulfoferrodoxin ferrous iron-binding domain-containing protein</fullName>
    </recommendedName>
</protein>
<proteinExistence type="inferred from homology"/>
<evidence type="ECO:0000256" key="4">
    <source>
        <dbReference type="ARBA" id="ARBA00022982"/>
    </source>
</evidence>
<evidence type="ECO:0000259" key="6">
    <source>
        <dbReference type="Pfam" id="PF01880"/>
    </source>
</evidence>
<dbReference type="PANTHER" id="PTHR36541:SF1">
    <property type="entry name" value="SUPEROXIDE REDUCTASE-RELATED"/>
    <property type="match status" value="1"/>
</dbReference>
<evidence type="ECO:0000256" key="3">
    <source>
        <dbReference type="ARBA" id="ARBA00022723"/>
    </source>
</evidence>
<dbReference type="GO" id="GO:0005506">
    <property type="term" value="F:iron ion binding"/>
    <property type="evidence" value="ECO:0007669"/>
    <property type="project" value="InterPro"/>
</dbReference>
<dbReference type="InterPro" id="IPR036073">
    <property type="entry name" value="Desulfoferrodoxin_Fe-bd_dom_sf"/>
</dbReference>